<dbReference type="PRINTS" id="PR00147">
    <property type="entry name" value="DNAPHOTLYASE"/>
</dbReference>
<feature type="compositionally biased region" description="Basic and acidic residues" evidence="8">
    <location>
        <begin position="21"/>
        <end position="31"/>
    </location>
</feature>
<dbReference type="InterPro" id="IPR036134">
    <property type="entry name" value="Crypto/Photolyase_FAD-like_sf"/>
</dbReference>
<dbReference type="GO" id="GO:0032922">
    <property type="term" value="P:circadian regulation of gene expression"/>
    <property type="evidence" value="ECO:0007669"/>
    <property type="project" value="TreeGrafter"/>
</dbReference>
<dbReference type="Gene3D" id="1.25.40.80">
    <property type="match status" value="1"/>
</dbReference>
<dbReference type="PANTHER" id="PTHR11455:SF18">
    <property type="entry name" value="SI:CH1073-390K14.1"/>
    <property type="match status" value="1"/>
</dbReference>
<evidence type="ECO:0000259" key="9">
    <source>
        <dbReference type="PROSITE" id="PS51645"/>
    </source>
</evidence>
<dbReference type="Gene3D" id="3.40.50.620">
    <property type="entry name" value="HUPs"/>
    <property type="match status" value="1"/>
</dbReference>
<feature type="region of interest" description="Disordered" evidence="8">
    <location>
        <begin position="1"/>
        <end position="48"/>
    </location>
</feature>
<evidence type="ECO:0000256" key="7">
    <source>
        <dbReference type="PIRSR" id="PIRSR602081-2"/>
    </source>
</evidence>
<dbReference type="InterPro" id="IPR002081">
    <property type="entry name" value="Cryptochrome/DNA_photolyase_1"/>
</dbReference>
<dbReference type="GO" id="GO:0071949">
    <property type="term" value="F:FAD binding"/>
    <property type="evidence" value="ECO:0007669"/>
    <property type="project" value="TreeGrafter"/>
</dbReference>
<evidence type="ECO:0000256" key="6">
    <source>
        <dbReference type="PIRSR" id="PIRSR602081-1"/>
    </source>
</evidence>
<keyword evidence="4 6" id="KW-0274">FAD</keyword>
<feature type="site" description="Electron transfer via tryptophanyl radical" evidence="7">
    <location>
        <position position="428"/>
    </location>
</feature>
<comment type="cofactor">
    <cofactor evidence="6">
        <name>FAD</name>
        <dbReference type="ChEBI" id="CHEBI:57692"/>
    </cofactor>
    <text evidence="6">Binds 1 FAD per subunit.</text>
</comment>
<evidence type="ECO:0000256" key="1">
    <source>
        <dbReference type="ARBA" id="ARBA00001932"/>
    </source>
</evidence>
<dbReference type="SUPFAM" id="SSF52425">
    <property type="entry name" value="Cryptochrome/photolyase, N-terminal domain"/>
    <property type="match status" value="1"/>
</dbReference>
<evidence type="ECO:0000256" key="8">
    <source>
        <dbReference type="SAM" id="MobiDB-lite"/>
    </source>
</evidence>
<reference evidence="10 11" key="1">
    <citation type="journal article" date="2017" name="Mycologia">
        <title>Bifiguratus adelaidae, gen. et sp. nov., a new member of Mucoromycotina in endophytic and soil-dwelling habitats.</title>
        <authorList>
            <person name="Torres-Cruz T.J."/>
            <person name="Billingsley Tobias T.L."/>
            <person name="Almatruk M."/>
            <person name="Hesse C."/>
            <person name="Kuske C.R."/>
            <person name="Desiro A."/>
            <person name="Benucci G.M."/>
            <person name="Bonito G."/>
            <person name="Stajich J.E."/>
            <person name="Dunlap C."/>
            <person name="Arnold A.E."/>
            <person name="Porras-Alfaro A."/>
        </authorList>
    </citation>
    <scope>NUCLEOTIDE SEQUENCE [LARGE SCALE GENOMIC DNA]</scope>
    <source>
        <strain evidence="10 11">AZ0501</strain>
    </source>
</reference>
<evidence type="ECO:0000256" key="3">
    <source>
        <dbReference type="ARBA" id="ARBA00022630"/>
    </source>
</evidence>
<dbReference type="Proteomes" id="UP000242875">
    <property type="component" value="Unassembled WGS sequence"/>
</dbReference>
<name>A0A261Y6M5_9FUNG</name>
<dbReference type="OrthoDB" id="435881at2759"/>
<dbReference type="PROSITE" id="PS00394">
    <property type="entry name" value="DNA_PHOTOLYASES_1_1"/>
    <property type="match status" value="1"/>
</dbReference>
<dbReference type="PANTHER" id="PTHR11455">
    <property type="entry name" value="CRYPTOCHROME"/>
    <property type="match status" value="1"/>
</dbReference>
<evidence type="ECO:0000256" key="2">
    <source>
        <dbReference type="ARBA" id="ARBA00005862"/>
    </source>
</evidence>
<feature type="domain" description="Photolyase/cryptochrome alpha/beta" evidence="9">
    <location>
        <begin position="89"/>
        <end position="226"/>
    </location>
</feature>
<dbReference type="GO" id="GO:0005634">
    <property type="term" value="C:nucleus"/>
    <property type="evidence" value="ECO:0007669"/>
    <property type="project" value="TreeGrafter"/>
</dbReference>
<protein>
    <recommendedName>
        <fullName evidence="9">Photolyase/cryptochrome alpha/beta domain-containing protein</fullName>
    </recommendedName>
</protein>
<dbReference type="InterPro" id="IPR005101">
    <property type="entry name" value="Cryptochr/Photolyase_FAD-bd"/>
</dbReference>
<evidence type="ECO:0000313" key="11">
    <source>
        <dbReference type="Proteomes" id="UP000242875"/>
    </source>
</evidence>
<proteinExistence type="inferred from homology"/>
<dbReference type="GO" id="GO:0005737">
    <property type="term" value="C:cytoplasm"/>
    <property type="evidence" value="ECO:0007669"/>
    <property type="project" value="TreeGrafter"/>
</dbReference>
<dbReference type="InterPro" id="IPR014729">
    <property type="entry name" value="Rossmann-like_a/b/a_fold"/>
</dbReference>
<dbReference type="EMBL" id="MVBO01000005">
    <property type="protein sequence ID" value="OZJ06231.1"/>
    <property type="molecule type" value="Genomic_DNA"/>
</dbReference>
<gene>
    <name evidence="10" type="ORF">BZG36_00807</name>
</gene>
<evidence type="ECO:0000313" key="10">
    <source>
        <dbReference type="EMBL" id="OZJ06231.1"/>
    </source>
</evidence>
<dbReference type="GO" id="GO:0006139">
    <property type="term" value="P:nucleobase-containing compound metabolic process"/>
    <property type="evidence" value="ECO:0007669"/>
    <property type="project" value="UniProtKB-ARBA"/>
</dbReference>
<dbReference type="SUPFAM" id="SSF48173">
    <property type="entry name" value="Cryptochrome/photolyase FAD-binding domain"/>
    <property type="match status" value="1"/>
</dbReference>
<feature type="binding site" evidence="6">
    <location>
        <begin position="499"/>
        <end position="501"/>
    </location>
    <ligand>
        <name>FAD</name>
        <dbReference type="ChEBI" id="CHEBI:57692"/>
    </ligand>
</feature>
<dbReference type="GO" id="GO:0006950">
    <property type="term" value="P:response to stress"/>
    <property type="evidence" value="ECO:0007669"/>
    <property type="project" value="UniProtKB-ARBA"/>
</dbReference>
<dbReference type="PROSITE" id="PS51645">
    <property type="entry name" value="PHR_CRY_ALPHA_BETA"/>
    <property type="match status" value="1"/>
</dbReference>
<feature type="binding site" evidence="6">
    <location>
        <begin position="396"/>
        <end position="403"/>
    </location>
    <ligand>
        <name>FAD</name>
        <dbReference type="ChEBI" id="CHEBI:57692"/>
    </ligand>
</feature>
<feature type="site" description="Electron transfer via tryptophanyl radical" evidence="7">
    <location>
        <position position="486"/>
    </location>
</feature>
<feature type="binding site" evidence="6">
    <location>
        <begin position="354"/>
        <end position="358"/>
    </location>
    <ligand>
        <name>FAD</name>
        <dbReference type="ChEBI" id="CHEBI:57692"/>
    </ligand>
</feature>
<feature type="binding site" evidence="6">
    <location>
        <position position="393"/>
    </location>
    <ligand>
        <name>FAD</name>
        <dbReference type="ChEBI" id="CHEBI:57692"/>
    </ligand>
</feature>
<dbReference type="Gene3D" id="1.10.579.10">
    <property type="entry name" value="DNA Cyclobutane Dipyrimidine Photolyase, subunit A, domain 3"/>
    <property type="match status" value="1"/>
</dbReference>
<comment type="caution">
    <text evidence="10">The sequence shown here is derived from an EMBL/GenBank/DDBJ whole genome shotgun (WGS) entry which is preliminary data.</text>
</comment>
<sequence length="603" mass="68779">MPAQNRRTSLDEYFRTGGPPLKKEKIEDNVKTESSQSNGGAATETGSATTSIHQALASRWTTTSSNGVANGAFYSVKHESLPKPNGKMLNCLHWFRRDLRLQDNPALSYATFIANQCQTHACAIYIISPEDMKLHDDAPIKIDFWMRNLKCLQQELDKLNIPLVIKTVPKRRDIPQVLLDFCDQHGISELTINHEYEVDEDARDKKVQRLFESKGKHVHGFHEQCVIQPGKLMTQSNKPYTVFTPFKRAWLSLVEVHKISPGQFADLQLAPKLEANDVKVRDSNSSFHTLFTDKSLTTIPDSVPGFEMPADLQKTAHQMYPAGEADAHSRLDNFVRDKVKLYDKKRSLPGEPYTSTLSPHFASGIISSRQCLQAAVKANNGKLSSGSDGIQSWIQEIIWRDFYRHVLVHYPKVCKNQPFRDEGNNIQWATYNEDEENEAFFAWCEGRTGYPIIDAGMRQMNATGWMHNRLRMATAMFLSKDLLINWQRGERYFMQCLIDGDLASNNGGWQWAASTGTDAQRYFRIFNPMLQSEKFDKSGDYIRRWVPELKTIRGPAIHDPYHVLDRKAFEALNYPKPMVDHKFGRDRALQAYKAAMHAGSAKQ</sequence>
<dbReference type="Pfam" id="PF03441">
    <property type="entry name" value="FAD_binding_7"/>
    <property type="match status" value="1"/>
</dbReference>
<feature type="binding site" evidence="6">
    <location>
        <position position="342"/>
    </location>
    <ligand>
        <name>FAD</name>
        <dbReference type="ChEBI" id="CHEBI:57692"/>
    </ligand>
</feature>
<feature type="compositionally biased region" description="Low complexity" evidence="8">
    <location>
        <begin position="37"/>
        <end position="48"/>
    </location>
</feature>
<dbReference type="InterPro" id="IPR036155">
    <property type="entry name" value="Crypto/Photolyase_N_sf"/>
</dbReference>
<dbReference type="InterPro" id="IPR006050">
    <property type="entry name" value="DNA_photolyase_N"/>
</dbReference>
<dbReference type="GO" id="GO:0003904">
    <property type="term" value="F:deoxyribodipyrimidine photo-lyase activity"/>
    <property type="evidence" value="ECO:0007669"/>
    <property type="project" value="TreeGrafter"/>
</dbReference>
<keyword evidence="11" id="KW-1185">Reference proteome</keyword>
<keyword evidence="3 6" id="KW-0285">Flavoprotein</keyword>
<accession>A0A261Y6M5</accession>
<dbReference type="Pfam" id="PF00875">
    <property type="entry name" value="DNA_photolyase"/>
    <property type="match status" value="1"/>
</dbReference>
<dbReference type="GO" id="GO:0003677">
    <property type="term" value="F:DNA binding"/>
    <property type="evidence" value="ECO:0007669"/>
    <property type="project" value="TreeGrafter"/>
</dbReference>
<evidence type="ECO:0000256" key="4">
    <source>
        <dbReference type="ARBA" id="ARBA00022827"/>
    </source>
</evidence>
<comment type="similarity">
    <text evidence="2">Belongs to the DNA photolyase class-1 family.</text>
</comment>
<feature type="site" description="Electron transfer via tryptophanyl radical" evidence="7">
    <location>
        <position position="509"/>
    </location>
</feature>
<organism evidence="10 11">
    <name type="scientific">Bifiguratus adelaidae</name>
    <dbReference type="NCBI Taxonomy" id="1938954"/>
    <lineage>
        <taxon>Eukaryota</taxon>
        <taxon>Fungi</taxon>
        <taxon>Fungi incertae sedis</taxon>
        <taxon>Mucoromycota</taxon>
        <taxon>Mucoromycotina</taxon>
        <taxon>Endogonomycetes</taxon>
        <taxon>Endogonales</taxon>
        <taxon>Endogonales incertae sedis</taxon>
        <taxon>Bifiguratus</taxon>
    </lineage>
</organism>
<dbReference type="AlphaFoldDB" id="A0A261Y6M5"/>
<dbReference type="InterPro" id="IPR018394">
    <property type="entry name" value="DNA_photolyase_1_CS_C"/>
</dbReference>
<keyword evidence="5" id="KW-0157">Chromophore</keyword>
<dbReference type="GO" id="GO:0043153">
    <property type="term" value="P:entrainment of circadian clock by photoperiod"/>
    <property type="evidence" value="ECO:0007669"/>
    <property type="project" value="TreeGrafter"/>
</dbReference>
<evidence type="ECO:0000256" key="5">
    <source>
        <dbReference type="ARBA" id="ARBA00022991"/>
    </source>
</evidence>
<dbReference type="FunFam" id="1.10.579.10:FF:000003">
    <property type="entry name" value="Deoxyribodipyrimidine photo-lyase"/>
    <property type="match status" value="1"/>
</dbReference>
<comment type="cofactor">
    <cofactor evidence="1">
        <name>(6R)-5,10-methylene-5,6,7,8-tetrahydrofolate</name>
        <dbReference type="ChEBI" id="CHEBI:15636"/>
    </cofactor>
</comment>